<evidence type="ECO:0000256" key="5">
    <source>
        <dbReference type="ARBA" id="ARBA00022960"/>
    </source>
</evidence>
<dbReference type="Gene3D" id="2.40.440.10">
    <property type="entry name" value="L,D-transpeptidase catalytic domain-like"/>
    <property type="match status" value="1"/>
</dbReference>
<dbReference type="Gene3D" id="2.60.40.3780">
    <property type="match status" value="1"/>
</dbReference>
<comment type="pathway">
    <text evidence="12">Glycan biosynthesis.</text>
</comment>
<proteinExistence type="predicted"/>
<dbReference type="InterPro" id="IPR038063">
    <property type="entry name" value="Transpep_catalytic_dom"/>
</dbReference>
<dbReference type="Pfam" id="PF03734">
    <property type="entry name" value="YkuD"/>
    <property type="match status" value="1"/>
</dbReference>
<dbReference type="PANTHER" id="PTHR30582">
    <property type="entry name" value="L,D-TRANSPEPTIDASE"/>
    <property type="match status" value="1"/>
</dbReference>
<gene>
    <name evidence="17" type="ORF">CPHO_03015</name>
</gene>
<keyword evidence="10" id="KW-0012">Acyltransferase</keyword>
<dbReference type="FunFam" id="2.40.440.10:FF:000005">
    <property type="entry name" value="L,D-transpeptidase 2"/>
    <property type="match status" value="1"/>
</dbReference>
<keyword evidence="2" id="KW-1003">Cell membrane</keyword>
<dbReference type="Pfam" id="PF17964">
    <property type="entry name" value="Big_10"/>
    <property type="match status" value="1"/>
</dbReference>
<evidence type="ECO:0000256" key="4">
    <source>
        <dbReference type="ARBA" id="ARBA00022729"/>
    </source>
</evidence>
<dbReference type="STRING" id="161895.CPHO_03015"/>
<dbReference type="Gene3D" id="2.60.40.3710">
    <property type="match status" value="1"/>
</dbReference>
<reference evidence="17 18" key="1">
    <citation type="submission" date="2014-08" db="EMBL/GenBank/DDBJ databases">
        <title>Complete genome sequence of Corynebacterium phocae M408/89/1(T)(=DSM 44612(T)), isolated from the common seal (Phoca vitulina).</title>
        <authorList>
            <person name="Ruckert C."/>
            <person name="Albersmeier A."/>
            <person name="Winkler A."/>
            <person name="Kalinowski J."/>
        </authorList>
    </citation>
    <scope>NUCLEOTIDE SEQUENCE [LARGE SCALE GENOMIC DNA]</scope>
    <source>
        <strain evidence="17 18">M408/89/1</strain>
    </source>
</reference>
<keyword evidence="9" id="KW-0449">Lipoprotein</keyword>
<organism evidence="17 18">
    <name type="scientific">Corynebacterium phocae</name>
    <dbReference type="NCBI Taxonomy" id="161895"/>
    <lineage>
        <taxon>Bacteria</taxon>
        <taxon>Bacillati</taxon>
        <taxon>Actinomycetota</taxon>
        <taxon>Actinomycetes</taxon>
        <taxon>Mycobacteriales</taxon>
        <taxon>Corynebacteriaceae</taxon>
        <taxon>Corynebacterium</taxon>
    </lineage>
</organism>
<dbReference type="Proteomes" id="UP000185491">
    <property type="component" value="Chromosome"/>
</dbReference>
<protein>
    <submittedName>
        <fullName evidence="17">L,D-transpeptidase LppS</fullName>
    </submittedName>
</protein>
<keyword evidence="6 13" id="KW-0573">Peptidoglycan synthesis</keyword>
<evidence type="ECO:0000313" key="17">
    <source>
        <dbReference type="EMBL" id="APT93625.1"/>
    </source>
</evidence>
<dbReference type="UniPathway" id="UPA00219"/>
<dbReference type="InterPro" id="IPR050979">
    <property type="entry name" value="LD-transpeptidase"/>
</dbReference>
<dbReference type="AlphaFoldDB" id="A0A1L7D698"/>
<dbReference type="PROSITE" id="PS52029">
    <property type="entry name" value="LD_TPASE"/>
    <property type="match status" value="1"/>
</dbReference>
<dbReference type="GO" id="GO:0018104">
    <property type="term" value="P:peptidoglycan-protein cross-linking"/>
    <property type="evidence" value="ECO:0007669"/>
    <property type="project" value="TreeGrafter"/>
</dbReference>
<dbReference type="InterPro" id="IPR041280">
    <property type="entry name" value="Big_10"/>
</dbReference>
<evidence type="ECO:0000256" key="10">
    <source>
        <dbReference type="ARBA" id="ARBA00023315"/>
    </source>
</evidence>
<name>A0A1L7D698_9CORY</name>
<evidence type="ECO:0000256" key="2">
    <source>
        <dbReference type="ARBA" id="ARBA00022475"/>
    </source>
</evidence>
<dbReference type="EMBL" id="CP009249">
    <property type="protein sequence ID" value="APT93625.1"/>
    <property type="molecule type" value="Genomic_DNA"/>
</dbReference>
<dbReference type="CDD" id="cd16913">
    <property type="entry name" value="YkuD_like"/>
    <property type="match status" value="1"/>
</dbReference>
<evidence type="ECO:0000256" key="14">
    <source>
        <dbReference type="SAM" id="MobiDB-lite"/>
    </source>
</evidence>
<dbReference type="InterPro" id="IPR005490">
    <property type="entry name" value="LD_TPept_cat_dom"/>
</dbReference>
<keyword evidence="18" id="KW-1185">Reference proteome</keyword>
<sequence length="393" mass="42700">MFPSALLALVTLSACSAASDLAVVGDKEAHAEAAQSKETATAAKPSHPPVVSVKDGAQDVDVDTVVKVTSKGEGLAEVTMTNEEGYEVESELSADGMEWETAEVLGMWRTYTVEATDKNGKTTTSTFTTISPQSTTGVALGPLADSTVGVGQTISFRFAAPVQDRQAAQDAMTVETTPHVEGAFYWISPYEIRWRPEEYWEPGTKVKVSADIYGKDLGGGMYGDADNETNFEIGDRVIAIVDDNTKMMEVWKNQQLQRTIPVSLGRNEARWATPNGRYIIGDQHASLVMDSMSYGFAYEDGGYKTEVDYATQMSYSGIYVHAAPWSLWAQGNTNTSHGCINVSTADAQWFQQFVKRGDIVYVKNTVGGTLPGDEGLGDWNMPWEQWSKGNADA</sequence>
<evidence type="ECO:0000259" key="16">
    <source>
        <dbReference type="PROSITE" id="PS52029"/>
    </source>
</evidence>
<evidence type="ECO:0000256" key="15">
    <source>
        <dbReference type="SAM" id="SignalP"/>
    </source>
</evidence>
<accession>A0A1L7D698</accession>
<dbReference type="KEGG" id="cpho:CPHO_03015"/>
<comment type="pathway">
    <text evidence="1 13">Cell wall biogenesis; peptidoglycan biosynthesis.</text>
</comment>
<evidence type="ECO:0000256" key="9">
    <source>
        <dbReference type="ARBA" id="ARBA00023288"/>
    </source>
</evidence>
<dbReference type="CDD" id="cd13432">
    <property type="entry name" value="LDT_IgD_like_2"/>
    <property type="match status" value="1"/>
</dbReference>
<feature type="active site" description="Proton donor/acceptor" evidence="13">
    <location>
        <position position="321"/>
    </location>
</feature>
<evidence type="ECO:0000256" key="6">
    <source>
        <dbReference type="ARBA" id="ARBA00022984"/>
    </source>
</evidence>
<dbReference type="GO" id="GO:0016746">
    <property type="term" value="F:acyltransferase activity"/>
    <property type="evidence" value="ECO:0007669"/>
    <property type="project" value="UniProtKB-KW"/>
</dbReference>
<dbReference type="GO" id="GO:0008360">
    <property type="term" value="P:regulation of cell shape"/>
    <property type="evidence" value="ECO:0007669"/>
    <property type="project" value="UniProtKB-UniRule"/>
</dbReference>
<dbReference type="GO" id="GO:0005576">
    <property type="term" value="C:extracellular region"/>
    <property type="evidence" value="ECO:0007669"/>
    <property type="project" value="TreeGrafter"/>
</dbReference>
<feature type="signal peptide" evidence="15">
    <location>
        <begin position="1"/>
        <end position="22"/>
    </location>
</feature>
<dbReference type="GO" id="GO:0071972">
    <property type="term" value="F:peptidoglycan L,D-transpeptidase activity"/>
    <property type="evidence" value="ECO:0007669"/>
    <property type="project" value="TreeGrafter"/>
</dbReference>
<evidence type="ECO:0000256" key="13">
    <source>
        <dbReference type="PROSITE-ProRule" id="PRU01373"/>
    </source>
</evidence>
<evidence type="ECO:0000256" key="11">
    <source>
        <dbReference type="ARBA" id="ARBA00023316"/>
    </source>
</evidence>
<evidence type="ECO:0000256" key="8">
    <source>
        <dbReference type="ARBA" id="ARBA00023139"/>
    </source>
</evidence>
<feature type="chain" id="PRO_5039352845" evidence="15">
    <location>
        <begin position="23"/>
        <end position="393"/>
    </location>
</feature>
<feature type="active site" description="Nucleophile" evidence="13">
    <location>
        <position position="339"/>
    </location>
</feature>
<keyword evidence="8" id="KW-0564">Palmitate</keyword>
<keyword evidence="7" id="KW-0472">Membrane</keyword>
<feature type="region of interest" description="Disordered" evidence="14">
    <location>
        <begin position="34"/>
        <end position="54"/>
    </location>
</feature>
<evidence type="ECO:0000256" key="3">
    <source>
        <dbReference type="ARBA" id="ARBA00022679"/>
    </source>
</evidence>
<dbReference type="GO" id="GO:0071555">
    <property type="term" value="P:cell wall organization"/>
    <property type="evidence" value="ECO:0007669"/>
    <property type="project" value="UniProtKB-UniRule"/>
</dbReference>
<dbReference type="SUPFAM" id="SSF141523">
    <property type="entry name" value="L,D-transpeptidase catalytic domain-like"/>
    <property type="match status" value="1"/>
</dbReference>
<dbReference type="PANTHER" id="PTHR30582:SF2">
    <property type="entry name" value="L,D-TRANSPEPTIDASE YCIB-RELATED"/>
    <property type="match status" value="1"/>
</dbReference>
<evidence type="ECO:0000256" key="7">
    <source>
        <dbReference type="ARBA" id="ARBA00023136"/>
    </source>
</evidence>
<evidence type="ECO:0000256" key="1">
    <source>
        <dbReference type="ARBA" id="ARBA00004752"/>
    </source>
</evidence>
<keyword evidence="3" id="KW-0808">Transferase</keyword>
<evidence type="ECO:0000256" key="12">
    <source>
        <dbReference type="ARBA" id="ARBA00060592"/>
    </source>
</evidence>
<feature type="domain" description="L,D-TPase catalytic" evidence="16">
    <location>
        <begin position="237"/>
        <end position="363"/>
    </location>
</feature>
<keyword evidence="11 13" id="KW-0961">Cell wall biogenesis/degradation</keyword>
<keyword evidence="4 15" id="KW-0732">Signal</keyword>
<evidence type="ECO:0000313" key="18">
    <source>
        <dbReference type="Proteomes" id="UP000185491"/>
    </source>
</evidence>
<keyword evidence="5 13" id="KW-0133">Cell shape</keyword>